<evidence type="ECO:0000256" key="1">
    <source>
        <dbReference type="ARBA" id="ARBA00022679"/>
    </source>
</evidence>
<dbReference type="InterPro" id="IPR011990">
    <property type="entry name" value="TPR-like_helical_dom_sf"/>
</dbReference>
<dbReference type="SUPFAM" id="SSF52540">
    <property type="entry name" value="P-loop containing nucleoside triphosphate hydrolases"/>
    <property type="match status" value="1"/>
</dbReference>
<sequence>MPSVQPRIGSASINEAQRAFANGDVATAERMCSELVARAADNGAAWALLTETALQRGRPDAAIVCADRAVALMPKDPIPLILRAKCLFVSGEARRSFEAAEAAAKLVGHVPEALDACGAIFGLLGLHKQAKEMFRRAVAARTGVPQYLFNLAATERMTGALEQAEAHCDAAIALDRHYGLAHYLRSDLRIQTADRNHVEEMETLIHGGRLARPSEVMLRFALGKEYEDLDLHGRAFDHVEAGCDLQHRSVAHDDAAGIAEIDRIIQTHTRSWIAAAPPGHSAAAPVFVAGLPRTGTTLVERIIASHPAMESVGETGAFAAEMRRSMSNSSAKAKPAEIGRRYVDAATAFRELQHVRFVDKTLQNYLYCGLIHAALPAARIILVQRHPLDACWAIYKAHFQGKFSFSYHQIELAEYYLAYRRLTRHWRTTLPPEVLLEINYEDIVSDQSAASRRLIGFLGLPWDDEVLRFHESAAPSATASAVQVRRPIYSSSVGKWRHHAERLAPLRARLAREIPEAELA</sequence>
<evidence type="ECO:0000313" key="3">
    <source>
        <dbReference type="Proteomes" id="UP000190675"/>
    </source>
</evidence>
<organism evidence="2 3">
    <name type="scientific">Bradyrhizobium erythrophlei</name>
    <dbReference type="NCBI Taxonomy" id="1437360"/>
    <lineage>
        <taxon>Bacteria</taxon>
        <taxon>Pseudomonadati</taxon>
        <taxon>Pseudomonadota</taxon>
        <taxon>Alphaproteobacteria</taxon>
        <taxon>Hyphomicrobiales</taxon>
        <taxon>Nitrobacteraceae</taxon>
        <taxon>Bradyrhizobium</taxon>
    </lineage>
</organism>
<dbReference type="Pfam" id="PF14559">
    <property type="entry name" value="TPR_19"/>
    <property type="match status" value="1"/>
</dbReference>
<reference evidence="2 3" key="1">
    <citation type="submission" date="2016-11" db="EMBL/GenBank/DDBJ databases">
        <authorList>
            <person name="Jaros S."/>
            <person name="Januszkiewicz K."/>
            <person name="Wedrychowicz H."/>
        </authorList>
    </citation>
    <scope>NUCLEOTIDE SEQUENCE [LARGE SCALE GENOMIC DNA]</scope>
    <source>
        <strain evidence="2 3">GAS242</strain>
    </source>
</reference>
<dbReference type="AlphaFoldDB" id="A0A1M5HAA1"/>
<dbReference type="Gene3D" id="1.25.40.10">
    <property type="entry name" value="Tetratricopeptide repeat domain"/>
    <property type="match status" value="1"/>
</dbReference>
<dbReference type="GO" id="GO:0008476">
    <property type="term" value="F:protein-tyrosine sulfotransferase activity"/>
    <property type="evidence" value="ECO:0007669"/>
    <property type="project" value="InterPro"/>
</dbReference>
<accession>A0A1M5HAA1</accession>
<dbReference type="SUPFAM" id="SSF48452">
    <property type="entry name" value="TPR-like"/>
    <property type="match status" value="1"/>
</dbReference>
<dbReference type="Proteomes" id="UP000190675">
    <property type="component" value="Chromosome I"/>
</dbReference>
<dbReference type="InterPro" id="IPR026634">
    <property type="entry name" value="TPST-like"/>
</dbReference>
<dbReference type="PANTHER" id="PTHR12788">
    <property type="entry name" value="PROTEIN-TYROSINE SULFOTRANSFERASE 2"/>
    <property type="match status" value="1"/>
</dbReference>
<dbReference type="SMART" id="SM00028">
    <property type="entry name" value="TPR"/>
    <property type="match status" value="3"/>
</dbReference>
<name>A0A1M5HAA1_9BRAD</name>
<dbReference type="Gene3D" id="3.40.50.300">
    <property type="entry name" value="P-loop containing nucleotide triphosphate hydrolases"/>
    <property type="match status" value="1"/>
</dbReference>
<dbReference type="InterPro" id="IPR027417">
    <property type="entry name" value="P-loop_NTPase"/>
</dbReference>
<dbReference type="RefSeq" id="WP_172899808.1">
    <property type="nucleotide sequence ID" value="NZ_LT670818.1"/>
</dbReference>
<dbReference type="PANTHER" id="PTHR12788:SF10">
    <property type="entry name" value="PROTEIN-TYROSINE SULFOTRANSFERASE"/>
    <property type="match status" value="1"/>
</dbReference>
<dbReference type="Pfam" id="PF13469">
    <property type="entry name" value="Sulfotransfer_3"/>
    <property type="match status" value="1"/>
</dbReference>
<evidence type="ECO:0000313" key="2">
    <source>
        <dbReference type="EMBL" id="SHG12808.1"/>
    </source>
</evidence>
<dbReference type="InterPro" id="IPR019734">
    <property type="entry name" value="TPR_rpt"/>
</dbReference>
<keyword evidence="1" id="KW-0808">Transferase</keyword>
<proteinExistence type="predicted"/>
<dbReference type="EMBL" id="LT670818">
    <property type="protein sequence ID" value="SHG12808.1"/>
    <property type="molecule type" value="Genomic_DNA"/>
</dbReference>
<gene>
    <name evidence="2" type="ORF">SAMN05444169_0684</name>
</gene>
<protein>
    <submittedName>
        <fullName evidence="2">Tetratricopeptide repeat-containing protein</fullName>
    </submittedName>
</protein>